<dbReference type="EMBL" id="LAJE02000174">
    <property type="protein sequence ID" value="OEO30997.1"/>
    <property type="molecule type" value="Genomic_DNA"/>
</dbReference>
<dbReference type="Proteomes" id="UP000095463">
    <property type="component" value="Unassembled WGS sequence"/>
</dbReference>
<keyword evidence="1" id="KW-0472">Membrane</keyword>
<feature type="transmembrane region" description="Helical" evidence="1">
    <location>
        <begin position="62"/>
        <end position="83"/>
    </location>
</feature>
<dbReference type="OrthoDB" id="7946922at2"/>
<sequence length="233" mass="26036">MIFQDFVTRMMDPSHLLTHVPYALLVISMLMNDMGWLRAIAIAAGIIRIINRAFFEIDPIIVFWEVIFVAVNVVQLLILWYYARRHRFSEDEQRFASIMPAGIDRRTVRRLLRLSRLRHAHEGQKLTEEGRAVSELVFIADGVMQIEQAGRIVAVCGPGDFVGEMSFVTGAPASATAIVAKPVRYLAFEQARLRAAVEADNDLRQALDASLNHNLVGKLAKANAARPEQVAAA</sequence>
<dbReference type="SMART" id="SM00100">
    <property type="entry name" value="cNMP"/>
    <property type="match status" value="1"/>
</dbReference>
<evidence type="ECO:0000313" key="3">
    <source>
        <dbReference type="EMBL" id="OEO30997.1"/>
    </source>
</evidence>
<evidence type="ECO:0000313" key="4">
    <source>
        <dbReference type="Proteomes" id="UP000095463"/>
    </source>
</evidence>
<dbReference type="PANTHER" id="PTHR24567">
    <property type="entry name" value="CRP FAMILY TRANSCRIPTIONAL REGULATORY PROTEIN"/>
    <property type="match status" value="1"/>
</dbReference>
<feature type="transmembrane region" description="Helical" evidence="1">
    <location>
        <begin position="20"/>
        <end position="50"/>
    </location>
</feature>
<dbReference type="InterPro" id="IPR050397">
    <property type="entry name" value="Env_Response_Regulators"/>
</dbReference>
<dbReference type="GO" id="GO:0005829">
    <property type="term" value="C:cytosol"/>
    <property type="evidence" value="ECO:0007669"/>
    <property type="project" value="TreeGrafter"/>
</dbReference>
<evidence type="ECO:0000256" key="1">
    <source>
        <dbReference type="SAM" id="Phobius"/>
    </source>
</evidence>
<dbReference type="AlphaFoldDB" id="A0A1E5XQW3"/>
<comment type="caution">
    <text evidence="3">The sequence shown here is derived from an EMBL/GenBank/DDBJ whole genome shotgun (WGS) entry which is preliminary data.</text>
</comment>
<dbReference type="Pfam" id="PF00027">
    <property type="entry name" value="cNMP_binding"/>
    <property type="match status" value="1"/>
</dbReference>
<dbReference type="InterPro" id="IPR018490">
    <property type="entry name" value="cNMP-bd_dom_sf"/>
</dbReference>
<evidence type="ECO:0000259" key="2">
    <source>
        <dbReference type="PROSITE" id="PS50042"/>
    </source>
</evidence>
<dbReference type="GO" id="GO:0003700">
    <property type="term" value="F:DNA-binding transcription factor activity"/>
    <property type="evidence" value="ECO:0007669"/>
    <property type="project" value="TreeGrafter"/>
</dbReference>
<accession>A0A1E5XQW3</accession>
<gene>
    <name evidence="3" type="ORF">VW23_018480</name>
</gene>
<proteinExistence type="predicted"/>
<dbReference type="SUPFAM" id="SSF51206">
    <property type="entry name" value="cAMP-binding domain-like"/>
    <property type="match status" value="1"/>
</dbReference>
<dbReference type="InterPro" id="IPR000595">
    <property type="entry name" value="cNMP-bd_dom"/>
</dbReference>
<dbReference type="RefSeq" id="WP_069909814.1">
    <property type="nucleotide sequence ID" value="NZ_LAJE02000174.1"/>
</dbReference>
<reference evidence="3 4" key="1">
    <citation type="journal article" date="2015" name="Genome Announc.">
        <title>Genome Assemblies of Three Soil-Associated Devosia species: D. insulae, D. limi, and D. soli.</title>
        <authorList>
            <person name="Hassan Y.I."/>
            <person name="Lepp D."/>
            <person name="Zhou T."/>
        </authorList>
    </citation>
    <scope>NUCLEOTIDE SEQUENCE [LARGE SCALE GENOMIC DNA]</scope>
    <source>
        <strain evidence="3 4">DS-56</strain>
    </source>
</reference>
<dbReference type="PROSITE" id="PS50042">
    <property type="entry name" value="CNMP_BINDING_3"/>
    <property type="match status" value="1"/>
</dbReference>
<name>A0A1E5XQW3_9HYPH</name>
<dbReference type="PANTHER" id="PTHR24567:SF74">
    <property type="entry name" value="HTH-TYPE TRANSCRIPTIONAL REGULATOR ARCR"/>
    <property type="match status" value="1"/>
</dbReference>
<keyword evidence="1" id="KW-1133">Transmembrane helix</keyword>
<keyword evidence="1" id="KW-0812">Transmembrane</keyword>
<dbReference type="Gene3D" id="2.60.120.10">
    <property type="entry name" value="Jelly Rolls"/>
    <property type="match status" value="1"/>
</dbReference>
<protein>
    <recommendedName>
        <fullName evidence="2">Cyclic nucleotide-binding domain-containing protein</fullName>
    </recommendedName>
</protein>
<organism evidence="3 4">
    <name type="scientific">Devosia insulae DS-56</name>
    <dbReference type="NCBI Taxonomy" id="1116389"/>
    <lineage>
        <taxon>Bacteria</taxon>
        <taxon>Pseudomonadati</taxon>
        <taxon>Pseudomonadota</taxon>
        <taxon>Alphaproteobacteria</taxon>
        <taxon>Hyphomicrobiales</taxon>
        <taxon>Devosiaceae</taxon>
        <taxon>Devosia</taxon>
    </lineage>
</organism>
<keyword evidence="4" id="KW-1185">Reference proteome</keyword>
<dbReference type="CDD" id="cd00038">
    <property type="entry name" value="CAP_ED"/>
    <property type="match status" value="1"/>
</dbReference>
<dbReference type="InterPro" id="IPR014710">
    <property type="entry name" value="RmlC-like_jellyroll"/>
</dbReference>
<feature type="domain" description="Cyclic nucleotide-binding" evidence="2">
    <location>
        <begin position="99"/>
        <end position="214"/>
    </location>
</feature>